<protein>
    <submittedName>
        <fullName evidence="2">Nuclear transport factor 2 family protein</fullName>
    </submittedName>
</protein>
<evidence type="ECO:0000259" key="1">
    <source>
        <dbReference type="Pfam" id="PF12680"/>
    </source>
</evidence>
<keyword evidence="3" id="KW-1185">Reference proteome</keyword>
<organism evidence="2 3">
    <name type="scientific">Rhodoferax sediminis</name>
    <dbReference type="NCBI Taxonomy" id="2509614"/>
    <lineage>
        <taxon>Bacteria</taxon>
        <taxon>Pseudomonadati</taxon>
        <taxon>Pseudomonadota</taxon>
        <taxon>Betaproteobacteria</taxon>
        <taxon>Burkholderiales</taxon>
        <taxon>Comamonadaceae</taxon>
        <taxon>Rhodoferax</taxon>
    </lineage>
</organism>
<dbReference type="EMBL" id="CP035503">
    <property type="protein sequence ID" value="QDL38839.1"/>
    <property type="molecule type" value="Genomic_DNA"/>
</dbReference>
<dbReference type="OrthoDB" id="9808719at2"/>
<gene>
    <name evidence="2" type="ORF">EUB48_17265</name>
</gene>
<dbReference type="Proteomes" id="UP000316798">
    <property type="component" value="Chromosome"/>
</dbReference>
<reference evidence="2 3" key="1">
    <citation type="submission" date="2019-01" db="EMBL/GenBank/DDBJ databases">
        <title>Genomic insights into a novel species Rhodoferax sp.</title>
        <authorList>
            <person name="Jin L."/>
        </authorList>
    </citation>
    <scope>NUCLEOTIDE SEQUENCE [LARGE SCALE GENOMIC DNA]</scope>
    <source>
        <strain evidence="2 3">CHu59-6-5</strain>
    </source>
</reference>
<dbReference type="RefSeq" id="WP_142820277.1">
    <property type="nucleotide sequence ID" value="NZ_CP035503.1"/>
</dbReference>
<dbReference type="Pfam" id="PF12680">
    <property type="entry name" value="SnoaL_2"/>
    <property type="match status" value="1"/>
</dbReference>
<dbReference type="Gene3D" id="3.10.450.50">
    <property type="match status" value="1"/>
</dbReference>
<accession>A0A515DEL8</accession>
<feature type="domain" description="SnoaL-like" evidence="1">
    <location>
        <begin position="19"/>
        <end position="119"/>
    </location>
</feature>
<proteinExistence type="predicted"/>
<dbReference type="InterPro" id="IPR032710">
    <property type="entry name" value="NTF2-like_dom_sf"/>
</dbReference>
<dbReference type="KEGG" id="rhf:EUB48_17265"/>
<sequence length="132" mass="13983">MSTTNSQPHPGPDASRIAARYIAAWNEQDAGRRLALISEVFGPKATYLDPMAHSAGHDEINAMIGAVQQQFAGLRFRLHGPQDGHNNVIRFSWALGREGAEPVAHGTDVAVVSEDGRLAGVTGFLDAIAAPA</sequence>
<dbReference type="AlphaFoldDB" id="A0A515DEL8"/>
<dbReference type="SUPFAM" id="SSF54427">
    <property type="entry name" value="NTF2-like"/>
    <property type="match status" value="1"/>
</dbReference>
<evidence type="ECO:0000313" key="3">
    <source>
        <dbReference type="Proteomes" id="UP000316798"/>
    </source>
</evidence>
<name>A0A515DEL8_9BURK</name>
<evidence type="ECO:0000313" key="2">
    <source>
        <dbReference type="EMBL" id="QDL38839.1"/>
    </source>
</evidence>
<dbReference type="InterPro" id="IPR037401">
    <property type="entry name" value="SnoaL-like"/>
</dbReference>